<keyword evidence="3" id="KW-1185">Reference proteome</keyword>
<dbReference type="InterPro" id="IPR008894">
    <property type="entry name" value="QdtA_cupin_dom"/>
</dbReference>
<dbReference type="AlphaFoldDB" id="A0A1W2DGI2"/>
<dbReference type="Proteomes" id="UP000192756">
    <property type="component" value="Unassembled WGS sequence"/>
</dbReference>
<dbReference type="SUPFAM" id="SSF51182">
    <property type="entry name" value="RmlC-like cupins"/>
    <property type="match status" value="1"/>
</dbReference>
<gene>
    <name evidence="2" type="ORF">SAMN04488524_3748</name>
</gene>
<sequence length="130" mass="15068">MAHIINLKTFKDTRGILTVLDKVVNFEIKRLFYIYAVDNSDRGGHRHHDTHQAAICIKGSCSITNDNNKKIETFVLDSPEKCLILEPVDWHVMHDFSEDAILLVLASTEFDPKDYIYEPYNTIRKFKNAQ</sequence>
<dbReference type="Pfam" id="PF05523">
    <property type="entry name" value="FdtA"/>
    <property type="match status" value="1"/>
</dbReference>
<name>A0A1W2DGI2_9SPHI</name>
<dbReference type="STRING" id="151894.SAMN04488524_3748"/>
<organism evidence="2 3">
    <name type="scientific">Pedobacter africanus</name>
    <dbReference type="NCBI Taxonomy" id="151894"/>
    <lineage>
        <taxon>Bacteria</taxon>
        <taxon>Pseudomonadati</taxon>
        <taxon>Bacteroidota</taxon>
        <taxon>Sphingobacteriia</taxon>
        <taxon>Sphingobacteriales</taxon>
        <taxon>Sphingobacteriaceae</taxon>
        <taxon>Pedobacter</taxon>
    </lineage>
</organism>
<dbReference type="EMBL" id="FWXT01000003">
    <property type="protein sequence ID" value="SMC96232.1"/>
    <property type="molecule type" value="Genomic_DNA"/>
</dbReference>
<evidence type="ECO:0000313" key="3">
    <source>
        <dbReference type="Proteomes" id="UP000192756"/>
    </source>
</evidence>
<dbReference type="RefSeq" id="WP_084240530.1">
    <property type="nucleotide sequence ID" value="NZ_FWXT01000003.1"/>
</dbReference>
<reference evidence="3" key="1">
    <citation type="submission" date="2017-04" db="EMBL/GenBank/DDBJ databases">
        <authorList>
            <person name="Varghese N."/>
            <person name="Submissions S."/>
        </authorList>
    </citation>
    <scope>NUCLEOTIDE SEQUENCE [LARGE SCALE GENOMIC DNA]</scope>
    <source>
        <strain evidence="3">DSM 12126</strain>
    </source>
</reference>
<dbReference type="CDD" id="cd20292">
    <property type="entry name" value="cupin_QdtA-like"/>
    <property type="match status" value="1"/>
</dbReference>
<evidence type="ECO:0000259" key="1">
    <source>
        <dbReference type="Pfam" id="PF05523"/>
    </source>
</evidence>
<accession>A0A1W2DGI2</accession>
<dbReference type="InterPro" id="IPR014710">
    <property type="entry name" value="RmlC-like_jellyroll"/>
</dbReference>
<proteinExistence type="predicted"/>
<dbReference type="OrthoDB" id="9795513at2"/>
<dbReference type="InterPro" id="IPR011051">
    <property type="entry name" value="RmlC_Cupin_sf"/>
</dbReference>
<feature type="domain" description="Sugar 3,4-ketoisomerase QdtA cupin" evidence="1">
    <location>
        <begin position="3"/>
        <end position="119"/>
    </location>
</feature>
<protein>
    <submittedName>
        <fullName evidence="2">WxcM-like, C-terminal</fullName>
    </submittedName>
</protein>
<dbReference type="Gene3D" id="2.60.120.10">
    <property type="entry name" value="Jelly Rolls"/>
    <property type="match status" value="1"/>
</dbReference>
<evidence type="ECO:0000313" key="2">
    <source>
        <dbReference type="EMBL" id="SMC96232.1"/>
    </source>
</evidence>